<dbReference type="InterPro" id="IPR050958">
    <property type="entry name" value="Cell_Adh-Cytoskel_Orgn"/>
</dbReference>
<feature type="compositionally biased region" description="Basic and acidic residues" evidence="4">
    <location>
        <begin position="104"/>
        <end position="124"/>
    </location>
</feature>
<keyword evidence="1" id="KW-0732">Signal</keyword>
<dbReference type="Gene3D" id="2.60.40.10">
    <property type="entry name" value="Immunoglobulins"/>
    <property type="match status" value="2"/>
</dbReference>
<dbReference type="Pfam" id="PF01391">
    <property type="entry name" value="Collagen"/>
    <property type="match status" value="1"/>
</dbReference>
<evidence type="ECO:0000256" key="5">
    <source>
        <dbReference type="SAM" id="Phobius"/>
    </source>
</evidence>
<keyword evidence="5" id="KW-0472">Membrane</keyword>
<dbReference type="GO" id="GO:0007156">
    <property type="term" value="P:homophilic cell adhesion via plasma membrane adhesion molecules"/>
    <property type="evidence" value="ECO:0007669"/>
    <property type="project" value="TreeGrafter"/>
</dbReference>
<keyword evidence="5" id="KW-1133">Transmembrane helix</keyword>
<feature type="region of interest" description="Disordered" evidence="4">
    <location>
        <begin position="192"/>
        <end position="214"/>
    </location>
</feature>
<keyword evidence="2" id="KW-1015">Disulfide bond</keyword>
<dbReference type="PROSITE" id="PS50835">
    <property type="entry name" value="IG_LIKE"/>
    <property type="match status" value="2"/>
</dbReference>
<feature type="domain" description="Ig-like" evidence="6">
    <location>
        <begin position="167"/>
        <end position="259"/>
    </location>
</feature>
<evidence type="ECO:0000313" key="7">
    <source>
        <dbReference type="EMBL" id="EKC37268.1"/>
    </source>
</evidence>
<dbReference type="Pfam" id="PF07679">
    <property type="entry name" value="I-set"/>
    <property type="match status" value="1"/>
</dbReference>
<feature type="compositionally biased region" description="Polar residues" evidence="4">
    <location>
        <begin position="192"/>
        <end position="208"/>
    </location>
</feature>
<dbReference type="HOGENOM" id="CLU_785840_0_0_1"/>
<dbReference type="PANTHER" id="PTHR45080:SF8">
    <property type="entry name" value="IG-LIKE DOMAIN-CONTAINING PROTEIN"/>
    <property type="match status" value="1"/>
</dbReference>
<dbReference type="AlphaFoldDB" id="K1QUD5"/>
<protein>
    <submittedName>
        <fullName evidence="7">Leucine-rich repeats and immunoglobulin-like domains protein 1</fullName>
    </submittedName>
</protein>
<feature type="transmembrane region" description="Helical" evidence="5">
    <location>
        <begin position="20"/>
        <end position="40"/>
    </location>
</feature>
<keyword evidence="3" id="KW-0393">Immunoglobulin domain</keyword>
<dbReference type="InterPro" id="IPR003599">
    <property type="entry name" value="Ig_sub"/>
</dbReference>
<dbReference type="InterPro" id="IPR008160">
    <property type="entry name" value="Collagen"/>
</dbReference>
<evidence type="ECO:0000256" key="3">
    <source>
        <dbReference type="ARBA" id="ARBA00023319"/>
    </source>
</evidence>
<gene>
    <name evidence="7" type="ORF">CGI_10018583</name>
</gene>
<dbReference type="Pfam" id="PF13927">
    <property type="entry name" value="Ig_3"/>
    <property type="match status" value="1"/>
</dbReference>
<dbReference type="GO" id="GO:0030424">
    <property type="term" value="C:axon"/>
    <property type="evidence" value="ECO:0007669"/>
    <property type="project" value="TreeGrafter"/>
</dbReference>
<accession>K1QUD5</accession>
<reference evidence="7" key="1">
    <citation type="journal article" date="2012" name="Nature">
        <title>The oyster genome reveals stress adaptation and complexity of shell formation.</title>
        <authorList>
            <person name="Zhang G."/>
            <person name="Fang X."/>
            <person name="Guo X."/>
            <person name="Li L."/>
            <person name="Luo R."/>
            <person name="Xu F."/>
            <person name="Yang P."/>
            <person name="Zhang L."/>
            <person name="Wang X."/>
            <person name="Qi H."/>
            <person name="Xiong Z."/>
            <person name="Que H."/>
            <person name="Xie Y."/>
            <person name="Holland P.W."/>
            <person name="Paps J."/>
            <person name="Zhu Y."/>
            <person name="Wu F."/>
            <person name="Chen Y."/>
            <person name="Wang J."/>
            <person name="Peng C."/>
            <person name="Meng J."/>
            <person name="Yang L."/>
            <person name="Liu J."/>
            <person name="Wen B."/>
            <person name="Zhang N."/>
            <person name="Huang Z."/>
            <person name="Zhu Q."/>
            <person name="Feng Y."/>
            <person name="Mount A."/>
            <person name="Hedgecock D."/>
            <person name="Xu Z."/>
            <person name="Liu Y."/>
            <person name="Domazet-Loso T."/>
            <person name="Du Y."/>
            <person name="Sun X."/>
            <person name="Zhang S."/>
            <person name="Liu B."/>
            <person name="Cheng P."/>
            <person name="Jiang X."/>
            <person name="Li J."/>
            <person name="Fan D."/>
            <person name="Wang W."/>
            <person name="Fu W."/>
            <person name="Wang T."/>
            <person name="Wang B."/>
            <person name="Zhang J."/>
            <person name="Peng Z."/>
            <person name="Li Y."/>
            <person name="Li N."/>
            <person name="Wang J."/>
            <person name="Chen M."/>
            <person name="He Y."/>
            <person name="Tan F."/>
            <person name="Song X."/>
            <person name="Zheng Q."/>
            <person name="Huang R."/>
            <person name="Yang H."/>
            <person name="Du X."/>
            <person name="Chen L."/>
            <person name="Yang M."/>
            <person name="Gaffney P.M."/>
            <person name="Wang S."/>
            <person name="Luo L."/>
            <person name="She Z."/>
            <person name="Ming Y."/>
            <person name="Huang W."/>
            <person name="Zhang S."/>
            <person name="Huang B."/>
            <person name="Zhang Y."/>
            <person name="Qu T."/>
            <person name="Ni P."/>
            <person name="Miao G."/>
            <person name="Wang J."/>
            <person name="Wang Q."/>
            <person name="Steinberg C.E."/>
            <person name="Wang H."/>
            <person name="Li N."/>
            <person name="Qian L."/>
            <person name="Zhang G."/>
            <person name="Li Y."/>
            <person name="Yang H."/>
            <person name="Liu X."/>
            <person name="Wang J."/>
            <person name="Yin Y."/>
            <person name="Wang J."/>
        </authorList>
    </citation>
    <scope>NUCLEOTIDE SEQUENCE [LARGE SCALE GENOMIC DNA]</scope>
    <source>
        <strain evidence="7">05x7-T-G4-1.051#20</strain>
    </source>
</reference>
<evidence type="ECO:0000256" key="1">
    <source>
        <dbReference type="ARBA" id="ARBA00022729"/>
    </source>
</evidence>
<organism evidence="7">
    <name type="scientific">Magallana gigas</name>
    <name type="common">Pacific oyster</name>
    <name type="synonym">Crassostrea gigas</name>
    <dbReference type="NCBI Taxonomy" id="29159"/>
    <lineage>
        <taxon>Eukaryota</taxon>
        <taxon>Metazoa</taxon>
        <taxon>Spiralia</taxon>
        <taxon>Lophotrochozoa</taxon>
        <taxon>Mollusca</taxon>
        <taxon>Bivalvia</taxon>
        <taxon>Autobranchia</taxon>
        <taxon>Pteriomorphia</taxon>
        <taxon>Ostreida</taxon>
        <taxon>Ostreoidea</taxon>
        <taxon>Ostreidae</taxon>
        <taxon>Magallana</taxon>
    </lineage>
</organism>
<dbReference type="GO" id="GO:0008046">
    <property type="term" value="F:axon guidance receptor activity"/>
    <property type="evidence" value="ECO:0007669"/>
    <property type="project" value="TreeGrafter"/>
</dbReference>
<dbReference type="PANTHER" id="PTHR45080">
    <property type="entry name" value="CONTACTIN 5"/>
    <property type="match status" value="1"/>
</dbReference>
<dbReference type="GO" id="GO:0005886">
    <property type="term" value="C:plasma membrane"/>
    <property type="evidence" value="ECO:0007669"/>
    <property type="project" value="TreeGrafter"/>
</dbReference>
<keyword evidence="5" id="KW-0812">Transmembrane</keyword>
<dbReference type="SMART" id="SM00408">
    <property type="entry name" value="IGc2"/>
    <property type="match status" value="2"/>
</dbReference>
<dbReference type="InterPro" id="IPR036179">
    <property type="entry name" value="Ig-like_dom_sf"/>
</dbReference>
<feature type="region of interest" description="Disordered" evidence="4">
    <location>
        <begin position="94"/>
        <end position="163"/>
    </location>
</feature>
<sequence length="353" mass="37885">MESNKNGSPRSQTTDSSPWLWLLMLVTLLQTSLFAMVTVYQYDNTGLLQEADRELDNRIKTLQEALTVNNMKRSLHAHKRADNFIADFLTSQENQATQPCQGSKGDKGDIGLRGDQGQKGEKGAQGEAGDPGDTGVRGQKGNKGDQGPSGPPGPDSSKDGCVCLQYPTFDDPTPTTKIYMAVGETINMPCNATGSPSPSISLKKQTTVPRRGRRSRDKRNFLILNGRYTITNAVTMDFGTYVCTATNGLGSVSKQIEIVKGVVPNIAKQPQSSTNNIGSTVQFRCVNTGVPSPTVTWYRNGKAIGADSRHQFSSNGEILTISNLQTTDSGTIECQASNAVGVTTSREAVLTVA</sequence>
<dbReference type="FunFam" id="2.60.40.10:FF:000107">
    <property type="entry name" value="Myosin, light chain kinase a"/>
    <property type="match status" value="1"/>
</dbReference>
<dbReference type="InterPro" id="IPR007110">
    <property type="entry name" value="Ig-like_dom"/>
</dbReference>
<dbReference type="GO" id="GO:0050808">
    <property type="term" value="P:synapse organization"/>
    <property type="evidence" value="ECO:0007669"/>
    <property type="project" value="TreeGrafter"/>
</dbReference>
<dbReference type="SMART" id="SM00409">
    <property type="entry name" value="IG"/>
    <property type="match status" value="2"/>
</dbReference>
<dbReference type="SUPFAM" id="SSF48726">
    <property type="entry name" value="Immunoglobulin"/>
    <property type="match status" value="2"/>
</dbReference>
<evidence type="ECO:0000259" key="6">
    <source>
        <dbReference type="PROSITE" id="PS50835"/>
    </source>
</evidence>
<feature type="domain" description="Ig-like" evidence="6">
    <location>
        <begin position="264"/>
        <end position="351"/>
    </location>
</feature>
<proteinExistence type="predicted"/>
<dbReference type="InterPro" id="IPR013783">
    <property type="entry name" value="Ig-like_fold"/>
</dbReference>
<dbReference type="InterPro" id="IPR003598">
    <property type="entry name" value="Ig_sub2"/>
</dbReference>
<dbReference type="EMBL" id="JH816527">
    <property type="protein sequence ID" value="EKC37268.1"/>
    <property type="molecule type" value="Genomic_DNA"/>
</dbReference>
<dbReference type="InterPro" id="IPR013098">
    <property type="entry name" value="Ig_I-set"/>
</dbReference>
<evidence type="ECO:0000256" key="4">
    <source>
        <dbReference type="SAM" id="MobiDB-lite"/>
    </source>
</evidence>
<dbReference type="GO" id="GO:0043025">
    <property type="term" value="C:neuronal cell body"/>
    <property type="evidence" value="ECO:0007669"/>
    <property type="project" value="TreeGrafter"/>
</dbReference>
<name>K1QUD5_MAGGI</name>
<dbReference type="InParanoid" id="K1QUD5"/>
<evidence type="ECO:0000256" key="2">
    <source>
        <dbReference type="ARBA" id="ARBA00023157"/>
    </source>
</evidence>